<evidence type="ECO:0000313" key="1">
    <source>
        <dbReference type="EMBL" id="MCL2913997.1"/>
    </source>
</evidence>
<dbReference type="PANTHER" id="PTHR37811">
    <property type="entry name" value="BLL5343 PROTEIN"/>
    <property type="match status" value="1"/>
</dbReference>
<keyword evidence="1" id="KW-0503">Monooxygenase</keyword>
<reference evidence="1 2" key="1">
    <citation type="submission" date="2022-01" db="EMBL/GenBank/DDBJ databases">
        <title>Whole genome-based taxonomy of the Shewanellaceae.</title>
        <authorList>
            <person name="Martin-Rodriguez A.J."/>
        </authorList>
    </citation>
    <scope>NUCLEOTIDE SEQUENCE [LARGE SCALE GENOMIC DNA]</scope>
    <source>
        <strain evidence="1 2">DSM 21332</strain>
    </source>
</reference>
<evidence type="ECO:0000313" key="2">
    <source>
        <dbReference type="Proteomes" id="UP001202831"/>
    </source>
</evidence>
<dbReference type="GO" id="GO:0004497">
    <property type="term" value="F:monooxygenase activity"/>
    <property type="evidence" value="ECO:0007669"/>
    <property type="project" value="UniProtKB-KW"/>
</dbReference>
<dbReference type="SUPFAM" id="SSF54909">
    <property type="entry name" value="Dimeric alpha+beta barrel"/>
    <property type="match status" value="1"/>
</dbReference>
<dbReference type="EMBL" id="JAKIKT010000003">
    <property type="protein sequence ID" value="MCL2913997.1"/>
    <property type="molecule type" value="Genomic_DNA"/>
</dbReference>
<dbReference type="RefSeq" id="WP_249248727.1">
    <property type="nucleotide sequence ID" value="NZ_JAKIKT010000003.1"/>
</dbReference>
<organism evidence="1 2">
    <name type="scientific">Shewanella corallii</name>
    <dbReference type="NCBI Taxonomy" id="560080"/>
    <lineage>
        <taxon>Bacteria</taxon>
        <taxon>Pseudomonadati</taxon>
        <taxon>Pseudomonadota</taxon>
        <taxon>Gammaproteobacteria</taxon>
        <taxon>Alteromonadales</taxon>
        <taxon>Shewanellaceae</taxon>
        <taxon>Shewanella</taxon>
    </lineage>
</organism>
<dbReference type="InterPro" id="IPR011008">
    <property type="entry name" value="Dimeric_a/b-barrel"/>
</dbReference>
<protein>
    <submittedName>
        <fullName evidence="1">Antibiotic biosynthesis monooxygenase</fullName>
    </submittedName>
</protein>
<name>A0ABT0N6J3_9GAMM</name>
<proteinExistence type="predicted"/>
<sequence length="101" mass="11952">MFVVIFKARPGEQGDEYAAMVQQLRELAFERYHCIDFIAASSGEMEVAISYWRTELDILNWKSDPQHLKAQQLGRAQWYLDYQVEVLSLERSYQFSQKQII</sequence>
<dbReference type="PANTHER" id="PTHR37811:SF2">
    <property type="entry name" value="ABM DOMAIN-CONTAINING PROTEIN"/>
    <property type="match status" value="1"/>
</dbReference>
<dbReference type="Proteomes" id="UP001202831">
    <property type="component" value="Unassembled WGS sequence"/>
</dbReference>
<gene>
    <name evidence="1" type="ORF">L2725_09375</name>
</gene>
<keyword evidence="2" id="KW-1185">Reference proteome</keyword>
<accession>A0ABT0N6J3</accession>
<keyword evidence="1" id="KW-0560">Oxidoreductase</keyword>
<dbReference type="InterPro" id="IPR052936">
    <property type="entry name" value="Jasmonate_Hydroxylase-like"/>
</dbReference>
<comment type="caution">
    <text evidence="1">The sequence shown here is derived from an EMBL/GenBank/DDBJ whole genome shotgun (WGS) entry which is preliminary data.</text>
</comment>
<dbReference type="Gene3D" id="3.30.70.100">
    <property type="match status" value="1"/>
</dbReference>